<dbReference type="PANTHER" id="PTHR32502:SF8">
    <property type="entry name" value="N-ACETYLGALACTOSAMINE PERMEASE IIC COMPONENT 1"/>
    <property type="match status" value="1"/>
</dbReference>
<gene>
    <name evidence="10" type="ORF">J2S18_002878</name>
</gene>
<keyword evidence="4" id="KW-0762">Sugar transport</keyword>
<evidence type="ECO:0000256" key="6">
    <source>
        <dbReference type="ARBA" id="ARBA00022692"/>
    </source>
</evidence>
<feature type="transmembrane region" description="Helical" evidence="9">
    <location>
        <begin position="206"/>
        <end position="236"/>
    </location>
</feature>
<keyword evidence="7 9" id="KW-1133">Transmembrane helix</keyword>
<keyword evidence="3" id="KW-1003">Cell membrane</keyword>
<dbReference type="RefSeq" id="WP_307487757.1">
    <property type="nucleotide sequence ID" value="NZ_JAUSUF010000014.1"/>
</dbReference>
<keyword evidence="11" id="KW-1185">Reference proteome</keyword>
<feature type="transmembrane region" description="Helical" evidence="9">
    <location>
        <begin position="26"/>
        <end position="42"/>
    </location>
</feature>
<evidence type="ECO:0000256" key="4">
    <source>
        <dbReference type="ARBA" id="ARBA00022597"/>
    </source>
</evidence>
<keyword evidence="5" id="KW-0598">Phosphotransferase system</keyword>
<evidence type="ECO:0000256" key="9">
    <source>
        <dbReference type="SAM" id="Phobius"/>
    </source>
</evidence>
<dbReference type="PANTHER" id="PTHR32502">
    <property type="entry name" value="N-ACETYLGALACTOSAMINE PERMEASE II COMPONENT-RELATED"/>
    <property type="match status" value="1"/>
</dbReference>
<evidence type="ECO:0000256" key="7">
    <source>
        <dbReference type="ARBA" id="ARBA00022989"/>
    </source>
</evidence>
<dbReference type="InterPro" id="IPR050303">
    <property type="entry name" value="GatZ_KbaZ_carbometab"/>
</dbReference>
<dbReference type="InterPro" id="IPR004700">
    <property type="entry name" value="PTS_IIC_man"/>
</dbReference>
<feature type="transmembrane region" description="Helical" evidence="9">
    <location>
        <begin position="138"/>
        <end position="159"/>
    </location>
</feature>
<feature type="transmembrane region" description="Helical" evidence="9">
    <location>
        <begin position="54"/>
        <end position="82"/>
    </location>
</feature>
<keyword evidence="2" id="KW-0813">Transport</keyword>
<feature type="transmembrane region" description="Helical" evidence="9">
    <location>
        <begin position="94"/>
        <end position="118"/>
    </location>
</feature>
<reference evidence="10 11" key="1">
    <citation type="submission" date="2023-07" db="EMBL/GenBank/DDBJ databases">
        <title>Genomic Encyclopedia of Type Strains, Phase IV (KMG-IV): sequencing the most valuable type-strain genomes for metagenomic binning, comparative biology and taxonomic classification.</title>
        <authorList>
            <person name="Goeker M."/>
        </authorList>
    </citation>
    <scope>NUCLEOTIDE SEQUENCE [LARGE SCALE GENOMIC DNA]</scope>
    <source>
        <strain evidence="10 11">DSM 20694</strain>
    </source>
</reference>
<protein>
    <submittedName>
        <fullName evidence="10">Fructoselysine and glucoselysine-specific PTS system IIC component</fullName>
    </submittedName>
</protein>
<keyword evidence="6 9" id="KW-0812">Transmembrane</keyword>
<proteinExistence type="predicted"/>
<dbReference type="Proteomes" id="UP001228504">
    <property type="component" value="Unassembled WGS sequence"/>
</dbReference>
<evidence type="ECO:0000313" key="10">
    <source>
        <dbReference type="EMBL" id="MDQ0150904.1"/>
    </source>
</evidence>
<evidence type="ECO:0000256" key="1">
    <source>
        <dbReference type="ARBA" id="ARBA00004651"/>
    </source>
</evidence>
<accession>A0ABT9UX55</accession>
<comment type="caution">
    <text evidence="10">The sequence shown here is derived from an EMBL/GenBank/DDBJ whole genome shotgun (WGS) entry which is preliminary data.</text>
</comment>
<evidence type="ECO:0000313" key="11">
    <source>
        <dbReference type="Proteomes" id="UP001228504"/>
    </source>
</evidence>
<evidence type="ECO:0000256" key="3">
    <source>
        <dbReference type="ARBA" id="ARBA00022475"/>
    </source>
</evidence>
<evidence type="ECO:0000256" key="2">
    <source>
        <dbReference type="ARBA" id="ARBA00022448"/>
    </source>
</evidence>
<evidence type="ECO:0000256" key="5">
    <source>
        <dbReference type="ARBA" id="ARBA00022683"/>
    </source>
</evidence>
<dbReference type="PROSITE" id="PS51106">
    <property type="entry name" value="PTS_EIIC_TYPE_4"/>
    <property type="match status" value="1"/>
</dbReference>
<dbReference type="Pfam" id="PF03609">
    <property type="entry name" value="EII-Sor"/>
    <property type="match status" value="1"/>
</dbReference>
<keyword evidence="8 9" id="KW-0472">Membrane</keyword>
<name>A0ABT9UX55_9FIRM</name>
<organism evidence="10 11">
    <name type="scientific">Eubacterium multiforme</name>
    <dbReference type="NCBI Taxonomy" id="83339"/>
    <lineage>
        <taxon>Bacteria</taxon>
        <taxon>Bacillati</taxon>
        <taxon>Bacillota</taxon>
        <taxon>Clostridia</taxon>
        <taxon>Eubacteriales</taxon>
        <taxon>Eubacteriaceae</taxon>
        <taxon>Eubacterium</taxon>
    </lineage>
</organism>
<comment type="subcellular location">
    <subcellularLocation>
        <location evidence="1">Cell membrane</location>
        <topology evidence="1">Multi-pass membrane protein</topology>
    </subcellularLocation>
</comment>
<feature type="transmembrane region" description="Helical" evidence="9">
    <location>
        <begin position="179"/>
        <end position="199"/>
    </location>
</feature>
<sequence>MGTAILLGIVAMIANAEYLLGTSLLSRPIITGVLTGLVLGDLKAGIILGATLELAFIGAFSVGAVIPPEIISGGILGTAFAISTNQGPEVALALGVPIAALALVIKNACMIFILPLFVHKADKYAEKGDCSGVERMHLLGGFFSVNLPIGLIVFFSYFLGAPVMESILNVIPEFIQNGLAIATGLLPALGFALLVKMIINKKVAVFYFLGFALSVYLKIPITGIAIFGVITAIILVGLNKPNQVVVEGGNDDDDF</sequence>
<dbReference type="EMBL" id="JAUSUF010000014">
    <property type="protein sequence ID" value="MDQ0150904.1"/>
    <property type="molecule type" value="Genomic_DNA"/>
</dbReference>
<evidence type="ECO:0000256" key="8">
    <source>
        <dbReference type="ARBA" id="ARBA00023136"/>
    </source>
</evidence>